<dbReference type="CDD" id="cd07067">
    <property type="entry name" value="HP_PGM_like"/>
    <property type="match status" value="1"/>
</dbReference>
<dbReference type="SUPFAM" id="SSF53254">
    <property type="entry name" value="Phosphoglycerate mutase-like"/>
    <property type="match status" value="1"/>
</dbReference>
<evidence type="ECO:0000313" key="1">
    <source>
        <dbReference type="EMBL" id="BDR60414.1"/>
    </source>
</evidence>
<proteinExistence type="predicted"/>
<protein>
    <submittedName>
        <fullName evidence="1">Phosphoglycerate mutase</fullName>
    </submittedName>
</protein>
<dbReference type="Pfam" id="PF00300">
    <property type="entry name" value="His_Phos_1"/>
    <property type="match status" value="1"/>
</dbReference>
<dbReference type="EMBL" id="AP026803">
    <property type="protein sequence ID" value="BDR60414.1"/>
    <property type="molecule type" value="Genomic_DNA"/>
</dbReference>
<dbReference type="InterPro" id="IPR013078">
    <property type="entry name" value="His_Pase_superF_clade-1"/>
</dbReference>
<dbReference type="Gene3D" id="3.40.50.1240">
    <property type="entry name" value="Phosphoglycerate mutase-like"/>
    <property type="match status" value="1"/>
</dbReference>
<reference evidence="1 2" key="1">
    <citation type="journal article" date="2023" name="Microbiol. Spectr.">
        <title>Symbiosis of Carpenter Bees with Uncharacterized Lactic Acid Bacteria Showing NAD Auxotrophy.</title>
        <authorList>
            <person name="Kawasaki S."/>
            <person name="Ozawa K."/>
            <person name="Mori T."/>
            <person name="Yamamoto A."/>
            <person name="Ito M."/>
            <person name="Ohkuma M."/>
            <person name="Sakamoto M."/>
            <person name="Matsutani M."/>
        </authorList>
    </citation>
    <scope>NUCLEOTIDE SEQUENCE [LARGE SCALE GENOMIC DNA]</scope>
    <source>
        <strain evidence="1 2">Kim32-2</strain>
    </source>
</reference>
<name>A0ABN6SLW0_9LACO</name>
<dbReference type="InterPro" id="IPR029033">
    <property type="entry name" value="His_PPase_superfam"/>
</dbReference>
<dbReference type="Proteomes" id="UP001321741">
    <property type="component" value="Chromosome"/>
</dbReference>
<dbReference type="InterPro" id="IPR050275">
    <property type="entry name" value="PGM_Phosphatase"/>
</dbReference>
<organism evidence="1 2">
    <name type="scientific">Lactobacillus xylocopicola</name>
    <dbReference type="NCBI Taxonomy" id="2976676"/>
    <lineage>
        <taxon>Bacteria</taxon>
        <taxon>Bacillati</taxon>
        <taxon>Bacillota</taxon>
        <taxon>Bacilli</taxon>
        <taxon>Lactobacillales</taxon>
        <taxon>Lactobacillaceae</taxon>
        <taxon>Lactobacillus</taxon>
    </lineage>
</organism>
<dbReference type="RefSeq" id="WP_317638116.1">
    <property type="nucleotide sequence ID" value="NZ_AP026803.1"/>
</dbReference>
<dbReference type="SMART" id="SM00855">
    <property type="entry name" value="PGAM"/>
    <property type="match status" value="1"/>
</dbReference>
<dbReference type="PANTHER" id="PTHR48100:SF1">
    <property type="entry name" value="HISTIDINE PHOSPHATASE FAMILY PROTEIN-RELATED"/>
    <property type="match status" value="1"/>
</dbReference>
<accession>A0ABN6SLW0</accession>
<sequence>MQIYFVRHGKTEWNLEQRFQGAHGDSPLLPQSWADITKLGGYLARTEFTAIYTSPLRRAFDTAQGLKVSLGTQLPIIAAASLREFDLGRMEGLTFDEACVEYPQQVHDLWQAPDEYDGQAIGGEDYSEVIARGCKFGRAVAQRYPGSEDKVLAVSHGAALSAIMGGLLAYPLKDIRCNGGLSNTSLTILETNDQGASFRLVIWNETSFLDRKMEGTDSL</sequence>
<evidence type="ECO:0000313" key="2">
    <source>
        <dbReference type="Proteomes" id="UP001321741"/>
    </source>
</evidence>
<gene>
    <name evidence="1" type="ORF">KIM322_06750</name>
</gene>
<dbReference type="PANTHER" id="PTHR48100">
    <property type="entry name" value="BROAD-SPECIFICITY PHOSPHATASE YOR283W-RELATED"/>
    <property type="match status" value="1"/>
</dbReference>
<keyword evidence="2" id="KW-1185">Reference proteome</keyword>